<comment type="caution">
    <text evidence="2">The sequence shown here is derived from an EMBL/GenBank/DDBJ whole genome shotgun (WGS) entry which is preliminary data.</text>
</comment>
<feature type="transmembrane region" description="Helical" evidence="1">
    <location>
        <begin position="15"/>
        <end position="33"/>
    </location>
</feature>
<keyword evidence="3" id="KW-1185">Reference proteome</keyword>
<dbReference type="EMBL" id="BJWL01000025">
    <property type="protein sequence ID" value="GFZ16320.1"/>
    <property type="molecule type" value="Genomic_DNA"/>
</dbReference>
<reference evidence="2 3" key="1">
    <citation type="submission" date="2019-07" db="EMBL/GenBank/DDBJ databases">
        <title>De Novo Assembly of kiwifruit Actinidia rufa.</title>
        <authorList>
            <person name="Sugita-Konishi S."/>
            <person name="Sato K."/>
            <person name="Mori E."/>
            <person name="Abe Y."/>
            <person name="Kisaki G."/>
            <person name="Hamano K."/>
            <person name="Suezawa K."/>
            <person name="Otani M."/>
            <person name="Fukuda T."/>
            <person name="Manabe T."/>
            <person name="Gomi K."/>
            <person name="Tabuchi M."/>
            <person name="Akimitsu K."/>
            <person name="Kataoka I."/>
        </authorList>
    </citation>
    <scope>NUCLEOTIDE SEQUENCE [LARGE SCALE GENOMIC DNA]</scope>
    <source>
        <strain evidence="3">cv. Fuchu</strain>
    </source>
</reference>
<name>A0A7J0GZR3_9ERIC</name>
<accession>A0A7J0GZR3</accession>
<dbReference type="AlphaFoldDB" id="A0A7J0GZR3"/>
<sequence>MALKVCLLFFSSNDSILASGYLPFLLVCVFLVSRL</sequence>
<protein>
    <submittedName>
        <fullName evidence="2">Uncharacterized protein</fullName>
    </submittedName>
</protein>
<evidence type="ECO:0000256" key="1">
    <source>
        <dbReference type="SAM" id="Phobius"/>
    </source>
</evidence>
<keyword evidence="1" id="KW-1133">Transmembrane helix</keyword>
<dbReference type="Proteomes" id="UP000585474">
    <property type="component" value="Unassembled WGS sequence"/>
</dbReference>
<keyword evidence="1" id="KW-0472">Membrane</keyword>
<organism evidence="2 3">
    <name type="scientific">Actinidia rufa</name>
    <dbReference type="NCBI Taxonomy" id="165716"/>
    <lineage>
        <taxon>Eukaryota</taxon>
        <taxon>Viridiplantae</taxon>
        <taxon>Streptophyta</taxon>
        <taxon>Embryophyta</taxon>
        <taxon>Tracheophyta</taxon>
        <taxon>Spermatophyta</taxon>
        <taxon>Magnoliopsida</taxon>
        <taxon>eudicotyledons</taxon>
        <taxon>Gunneridae</taxon>
        <taxon>Pentapetalae</taxon>
        <taxon>asterids</taxon>
        <taxon>Ericales</taxon>
        <taxon>Actinidiaceae</taxon>
        <taxon>Actinidia</taxon>
    </lineage>
</organism>
<evidence type="ECO:0000313" key="3">
    <source>
        <dbReference type="Proteomes" id="UP000585474"/>
    </source>
</evidence>
<keyword evidence="1" id="KW-0812">Transmembrane</keyword>
<evidence type="ECO:0000313" key="2">
    <source>
        <dbReference type="EMBL" id="GFZ16320.1"/>
    </source>
</evidence>
<proteinExistence type="predicted"/>
<gene>
    <name evidence="2" type="ORF">Acr_25g0007290</name>
</gene>